<dbReference type="InterPro" id="IPR020946">
    <property type="entry name" value="Flavin_mOase-like"/>
</dbReference>
<gene>
    <name evidence="4" type="ORF">PV11_09110</name>
</gene>
<evidence type="ECO:0000256" key="3">
    <source>
        <dbReference type="ARBA" id="ARBA00023002"/>
    </source>
</evidence>
<evidence type="ECO:0000256" key="1">
    <source>
        <dbReference type="ARBA" id="ARBA00022630"/>
    </source>
</evidence>
<accession>A0A0D1YQM8</accession>
<keyword evidence="3" id="KW-0560">Oxidoreductase</keyword>
<dbReference type="AlphaFoldDB" id="A0A0D1YQM8"/>
<dbReference type="OrthoDB" id="74360at2759"/>
<evidence type="ECO:0000313" key="5">
    <source>
        <dbReference type="Proteomes" id="UP000053599"/>
    </source>
</evidence>
<dbReference type="GO" id="GO:0004499">
    <property type="term" value="F:N,N-dimethylaniline monooxygenase activity"/>
    <property type="evidence" value="ECO:0007669"/>
    <property type="project" value="InterPro"/>
</dbReference>
<dbReference type="HOGENOM" id="CLU_015676_3_0_1"/>
<keyword evidence="2" id="KW-0274">FAD</keyword>
<protein>
    <recommendedName>
        <fullName evidence="6">FAD/NAD(P)-binding domain-containing protein</fullName>
    </recommendedName>
</protein>
<organism evidence="4 5">
    <name type="scientific">Exophiala sideris</name>
    <dbReference type="NCBI Taxonomy" id="1016849"/>
    <lineage>
        <taxon>Eukaryota</taxon>
        <taxon>Fungi</taxon>
        <taxon>Dikarya</taxon>
        <taxon>Ascomycota</taxon>
        <taxon>Pezizomycotina</taxon>
        <taxon>Eurotiomycetes</taxon>
        <taxon>Chaetothyriomycetidae</taxon>
        <taxon>Chaetothyriales</taxon>
        <taxon>Herpotrichiellaceae</taxon>
        <taxon>Exophiala</taxon>
    </lineage>
</organism>
<reference evidence="4 5" key="1">
    <citation type="submission" date="2015-01" db="EMBL/GenBank/DDBJ databases">
        <title>The Genome Sequence of Exophiala sideris CBS121828.</title>
        <authorList>
            <consortium name="The Broad Institute Genomics Platform"/>
            <person name="Cuomo C."/>
            <person name="de Hoog S."/>
            <person name="Gorbushina A."/>
            <person name="Stielow B."/>
            <person name="Teixiera M."/>
            <person name="Abouelleil A."/>
            <person name="Chapman S.B."/>
            <person name="Priest M."/>
            <person name="Young S.K."/>
            <person name="Wortman J."/>
            <person name="Nusbaum C."/>
            <person name="Birren B."/>
        </authorList>
    </citation>
    <scope>NUCLEOTIDE SEQUENCE [LARGE SCALE GENOMIC DNA]</scope>
    <source>
        <strain evidence="4 5">CBS 121828</strain>
    </source>
</reference>
<dbReference type="EMBL" id="KN846954">
    <property type="protein sequence ID" value="KIV77303.1"/>
    <property type="molecule type" value="Genomic_DNA"/>
</dbReference>
<evidence type="ECO:0008006" key="6">
    <source>
        <dbReference type="Google" id="ProtNLM"/>
    </source>
</evidence>
<dbReference type="SUPFAM" id="SSF51905">
    <property type="entry name" value="FAD/NAD(P)-binding domain"/>
    <property type="match status" value="1"/>
</dbReference>
<dbReference type="GO" id="GO:0050660">
    <property type="term" value="F:flavin adenine dinucleotide binding"/>
    <property type="evidence" value="ECO:0007669"/>
    <property type="project" value="InterPro"/>
</dbReference>
<dbReference type="InterPro" id="IPR036188">
    <property type="entry name" value="FAD/NAD-bd_sf"/>
</dbReference>
<evidence type="ECO:0000313" key="4">
    <source>
        <dbReference type="EMBL" id="KIV77303.1"/>
    </source>
</evidence>
<dbReference type="Pfam" id="PF00743">
    <property type="entry name" value="FMO-like"/>
    <property type="match status" value="1"/>
</dbReference>
<dbReference type="InterPro" id="IPR050982">
    <property type="entry name" value="Auxin_biosynth/cation_transpt"/>
</dbReference>
<sequence length="586" mass="65312">MSGSYLETLPCALPSRPLPQDLEIETTITNFEDVLPNLDASSFVADAVWRDMVALTGSIRTFYGASKIIEIWKTLTEKARPKHFKYHPNSARDVRLGDAQWIEGVFDFEIDETPARLCKAIISLVPTQDGKWRIWVLRTVIDKLQNHPSVDKMAPASSTIKSNQTTHEDSDEFECAVIGGGQAGLSVAGRLQSQGVKYVLLEKNAQVGDSWKNRYRSTKLHTTRESSHLPFDRTFPPHYPEYLSKDDLAQGYLEWSKKFGINAWLSTTVVSGQWHEDQQRWSLNLLRNGERKNITATHIVAALGAGCQIPVMPTYPGVERFQGKILHSAEYTSPEDWQGKHGIVVGTANTAHDVAEDMVAADMASVTMVQRSPTYVLPAEYYTKVQHRSYNPEIPTEWADLMGLTSPIGVGRLVTMRILHAMAKAEPERFDNLEKAGFKLNRYGDLIYQVMDRFGGHYMDVGASAKISKGLIKMKSDALPLQYTEHGITFTDGTELKADLVVFATGFVGSMKVAIHDLLGSDVAERIEDFWGIDEEGEIKGAFRPSGHPNLWMHGGTCIHARYMSRFVALQVRAALDGTPLPIATV</sequence>
<dbReference type="PANTHER" id="PTHR43539">
    <property type="entry name" value="FLAVIN-BINDING MONOOXYGENASE-LIKE PROTEIN (AFU_ORTHOLOGUE AFUA_4G09220)"/>
    <property type="match status" value="1"/>
</dbReference>
<proteinExistence type="predicted"/>
<keyword evidence="1" id="KW-0285">Flavoprotein</keyword>
<name>A0A0D1YQM8_9EURO</name>
<dbReference type="Gene3D" id="3.50.50.60">
    <property type="entry name" value="FAD/NAD(P)-binding domain"/>
    <property type="match status" value="1"/>
</dbReference>
<dbReference type="PANTHER" id="PTHR43539:SF68">
    <property type="entry name" value="FLAVIN-BINDING MONOOXYGENASE-LIKE PROTEIN (AFU_ORTHOLOGUE AFUA_4G09220)"/>
    <property type="match status" value="1"/>
</dbReference>
<evidence type="ECO:0000256" key="2">
    <source>
        <dbReference type="ARBA" id="ARBA00022827"/>
    </source>
</evidence>
<dbReference type="Proteomes" id="UP000053599">
    <property type="component" value="Unassembled WGS sequence"/>
</dbReference>
<dbReference type="GO" id="GO:0050661">
    <property type="term" value="F:NADP binding"/>
    <property type="evidence" value="ECO:0007669"/>
    <property type="project" value="InterPro"/>
</dbReference>